<dbReference type="Proteomes" id="UP001225378">
    <property type="component" value="Chromosome"/>
</dbReference>
<feature type="binding site" evidence="12">
    <location>
        <position position="280"/>
    </location>
    <ligand>
        <name>NAD(+)</name>
        <dbReference type="ChEBI" id="CHEBI:57540"/>
    </ligand>
</feature>
<feature type="active site" description="Proton acceptor" evidence="11">
    <location>
        <position position="454"/>
    </location>
</feature>
<evidence type="ECO:0000313" key="17">
    <source>
        <dbReference type="Proteomes" id="UP001225378"/>
    </source>
</evidence>
<dbReference type="NCBIfam" id="TIGR01350">
    <property type="entry name" value="lipoamide_DH"/>
    <property type="match status" value="1"/>
</dbReference>
<keyword evidence="8 13" id="KW-0560">Oxidoreductase</keyword>
<feature type="binding site" evidence="12">
    <location>
        <begin position="328"/>
        <end position="331"/>
    </location>
    <ligand>
        <name>FAD</name>
        <dbReference type="ChEBI" id="CHEBI:57692"/>
    </ligand>
</feature>
<evidence type="ECO:0000256" key="1">
    <source>
        <dbReference type="ARBA" id="ARBA00004496"/>
    </source>
</evidence>
<evidence type="ECO:0000256" key="2">
    <source>
        <dbReference type="ARBA" id="ARBA00007532"/>
    </source>
</evidence>
<evidence type="ECO:0000256" key="13">
    <source>
        <dbReference type="RuleBase" id="RU003692"/>
    </source>
</evidence>
<keyword evidence="9 12" id="KW-0520">NAD</keyword>
<dbReference type="GO" id="GO:0006103">
    <property type="term" value="P:2-oxoglutarate metabolic process"/>
    <property type="evidence" value="ECO:0007669"/>
    <property type="project" value="TreeGrafter"/>
</dbReference>
<evidence type="ECO:0000313" key="16">
    <source>
        <dbReference type="EMBL" id="XBS20116.1"/>
    </source>
</evidence>
<dbReference type="Pfam" id="PF02852">
    <property type="entry name" value="Pyr_redox_dim"/>
    <property type="match status" value="1"/>
</dbReference>
<dbReference type="GO" id="GO:0050660">
    <property type="term" value="F:flavin adenine dinucleotide binding"/>
    <property type="evidence" value="ECO:0007669"/>
    <property type="project" value="InterPro"/>
</dbReference>
<dbReference type="PANTHER" id="PTHR22912:SF224">
    <property type="entry name" value="DIHYDROLIPOYL DEHYDROGENASE"/>
    <property type="match status" value="1"/>
</dbReference>
<dbReference type="Gene3D" id="3.50.50.60">
    <property type="entry name" value="FAD/NAD(P)-binding domain"/>
    <property type="match status" value="2"/>
</dbReference>
<proteinExistence type="inferred from homology"/>
<feature type="binding site" evidence="12">
    <location>
        <position position="123"/>
    </location>
    <ligand>
        <name>FAD</name>
        <dbReference type="ChEBI" id="CHEBI:57692"/>
    </ligand>
</feature>
<keyword evidence="7 12" id="KW-0274">FAD</keyword>
<evidence type="ECO:0000256" key="12">
    <source>
        <dbReference type="PIRSR" id="PIRSR000350-3"/>
    </source>
</evidence>
<feature type="binding site" evidence="12">
    <location>
        <position position="321"/>
    </location>
    <ligand>
        <name>FAD</name>
        <dbReference type="ChEBI" id="CHEBI:57692"/>
    </ligand>
</feature>
<evidence type="ECO:0000256" key="11">
    <source>
        <dbReference type="PIRSR" id="PIRSR000350-2"/>
    </source>
</evidence>
<dbReference type="InterPro" id="IPR016156">
    <property type="entry name" value="FAD/NAD-linked_Rdtase_dimer_sf"/>
</dbReference>
<comment type="catalytic activity">
    <reaction evidence="10 13">
        <text>N(6)-[(R)-dihydrolipoyl]-L-lysyl-[protein] + NAD(+) = N(6)-[(R)-lipoyl]-L-lysyl-[protein] + NADH + H(+)</text>
        <dbReference type="Rhea" id="RHEA:15045"/>
        <dbReference type="Rhea" id="RHEA-COMP:10474"/>
        <dbReference type="Rhea" id="RHEA-COMP:10475"/>
        <dbReference type="ChEBI" id="CHEBI:15378"/>
        <dbReference type="ChEBI" id="CHEBI:57540"/>
        <dbReference type="ChEBI" id="CHEBI:57945"/>
        <dbReference type="ChEBI" id="CHEBI:83099"/>
        <dbReference type="ChEBI" id="CHEBI:83100"/>
        <dbReference type="EC" id="1.8.1.4"/>
    </reaction>
</comment>
<dbReference type="GO" id="GO:0004148">
    <property type="term" value="F:dihydrolipoyl dehydrogenase (NADH) activity"/>
    <property type="evidence" value="ECO:0007669"/>
    <property type="project" value="UniProtKB-EC"/>
</dbReference>
<dbReference type="EC" id="1.8.1.4" evidence="3 13"/>
<feature type="binding site" evidence="12">
    <location>
        <begin position="190"/>
        <end position="197"/>
    </location>
    <ligand>
        <name>NAD(+)</name>
        <dbReference type="ChEBI" id="CHEBI:57540"/>
    </ligand>
</feature>
<organism evidence="16 17">
    <name type="scientific">Methylomarinum roseum</name>
    <dbReference type="NCBI Taxonomy" id="3067653"/>
    <lineage>
        <taxon>Bacteria</taxon>
        <taxon>Pseudomonadati</taxon>
        <taxon>Pseudomonadota</taxon>
        <taxon>Gammaproteobacteria</taxon>
        <taxon>Methylococcales</taxon>
        <taxon>Methylococcaceae</taxon>
        <taxon>Methylomarinum</taxon>
    </lineage>
</organism>
<feature type="binding site" evidence="12">
    <location>
        <begin position="153"/>
        <end position="155"/>
    </location>
    <ligand>
        <name>FAD</name>
        <dbReference type="ChEBI" id="CHEBI:57692"/>
    </ligand>
</feature>
<dbReference type="InterPro" id="IPR023753">
    <property type="entry name" value="FAD/NAD-binding_dom"/>
</dbReference>
<evidence type="ECO:0000256" key="5">
    <source>
        <dbReference type="ARBA" id="ARBA00022490"/>
    </source>
</evidence>
<dbReference type="SUPFAM" id="SSF55424">
    <property type="entry name" value="FAD/NAD-linked reductases, dimerisation (C-terminal) domain"/>
    <property type="match status" value="1"/>
</dbReference>
<accession>A0AAU7NSY8</accession>
<comment type="miscellaneous">
    <text evidence="13">The active site is a redox-active disulfide bond.</text>
</comment>
<keyword evidence="12" id="KW-0547">Nucleotide-binding</keyword>
<evidence type="ECO:0000256" key="7">
    <source>
        <dbReference type="ARBA" id="ARBA00022827"/>
    </source>
</evidence>
<evidence type="ECO:0000256" key="9">
    <source>
        <dbReference type="ARBA" id="ARBA00023027"/>
    </source>
</evidence>
<keyword evidence="17" id="KW-1185">Reference proteome</keyword>
<dbReference type="PRINTS" id="PR00368">
    <property type="entry name" value="FADPNR"/>
</dbReference>
<comment type="similarity">
    <text evidence="2 13">Belongs to the class-I pyridine nucleotide-disulfide oxidoreductase family.</text>
</comment>
<comment type="subcellular location">
    <subcellularLocation>
        <location evidence="1">Cytoplasm</location>
    </subcellularLocation>
</comment>
<keyword evidence="6 13" id="KW-0285">Flavoprotein</keyword>
<dbReference type="AlphaFoldDB" id="A0AAU7NSY8"/>
<comment type="cofactor">
    <cofactor evidence="12 13">
        <name>FAD</name>
        <dbReference type="ChEBI" id="CHEBI:57692"/>
    </cofactor>
    <text evidence="12 13">Binds 1 FAD per subunit.</text>
</comment>
<sequence>MSTAHYDVIVIGAGPAGYVAAIRCAQLGLKTACVDNWRNHNGDARLGGTFINAGCISSMALLESAKIYQLLRGDIKSHGIKFDNLTLDVGKMVERKNQTTAKLSRQIKDIFDHLEIECIHAHGKLLSAKQVEINPLNEQPRYVVEADNIILATGSKPIGLPCAAQHHDLIIDSSQALNLRSVPKKLGIIGAGIIGLELAGIWNKLGAKVVVLEAQESFLTAADQQIAQEAYLICNQQGLDIRLGARVVSTLVKDGRVKLEYQDHEGTHSLQLDKLIVASGRQPNSDNLTAAEVDLLLDENGFVHVDENCSTSLPGVYAIGDLTLLGPMLAHKGLEEGVFVAEQIAEQHNSINYAIIPNVIYTDPEIAWVGQTEQALKAIGENYRVGIFPFKASARAQSLDKPEGMVKIITQADTDIILGVHIIGVRASDLIAEAVLAMEFSASAEDLARTIHAHPTMSETLHEAALALADRALHLPPGY</sequence>
<reference evidence="16 17" key="1">
    <citation type="journal article" date="2024" name="Microbiology">
        <title>Methylomarinum rosea sp. nov., a novel halophilic methanotrophic bacterium from the hypersaline Lake Elton.</title>
        <authorList>
            <person name="Suleimanov R.Z."/>
            <person name="Oshkin I.Y."/>
            <person name="Danilova O.V."/>
            <person name="Suzina N.E."/>
            <person name="Dedysh S.N."/>
        </authorList>
    </citation>
    <scope>NUCLEOTIDE SEQUENCE [LARGE SCALE GENOMIC DNA]</scope>
    <source>
        <strain evidence="16 17">Ch1-1</strain>
    </source>
</reference>
<protein>
    <recommendedName>
        <fullName evidence="4 13">Dihydrolipoyl dehydrogenase</fullName>
        <ecNumber evidence="3 13">1.8.1.4</ecNumber>
    </recommendedName>
</protein>
<name>A0AAU7NSY8_9GAMM</name>
<evidence type="ECO:0000256" key="3">
    <source>
        <dbReference type="ARBA" id="ARBA00012608"/>
    </source>
</evidence>
<dbReference type="PIRSF" id="PIRSF000350">
    <property type="entry name" value="Mercury_reductase_MerA"/>
    <property type="match status" value="1"/>
</dbReference>
<dbReference type="InterPro" id="IPR050151">
    <property type="entry name" value="Class-I_Pyr_Nuc-Dis_Oxidored"/>
</dbReference>
<dbReference type="GO" id="GO:0005737">
    <property type="term" value="C:cytoplasm"/>
    <property type="evidence" value="ECO:0007669"/>
    <property type="project" value="UniProtKB-SubCell"/>
</dbReference>
<gene>
    <name evidence="16" type="primary">lpdA</name>
    <name evidence="16" type="ORF">Q9L42_017435</name>
</gene>
<dbReference type="Gene3D" id="3.30.390.30">
    <property type="match status" value="1"/>
</dbReference>
<feature type="domain" description="Pyridine nucleotide-disulphide oxidoreductase dimerisation" evidence="14">
    <location>
        <begin position="356"/>
        <end position="465"/>
    </location>
</feature>
<dbReference type="KEGG" id="mech:Q9L42_017435"/>
<evidence type="ECO:0000256" key="6">
    <source>
        <dbReference type="ARBA" id="ARBA00022630"/>
    </source>
</evidence>
<dbReference type="PANTHER" id="PTHR22912">
    <property type="entry name" value="DISULFIDE OXIDOREDUCTASE"/>
    <property type="match status" value="1"/>
</dbReference>
<dbReference type="InterPro" id="IPR001100">
    <property type="entry name" value="Pyr_nuc-diS_OxRdtase"/>
</dbReference>
<keyword evidence="5" id="KW-0963">Cytoplasm</keyword>
<dbReference type="FunFam" id="3.30.390.30:FF:000001">
    <property type="entry name" value="Dihydrolipoyl dehydrogenase"/>
    <property type="match status" value="1"/>
</dbReference>
<evidence type="ECO:0000259" key="14">
    <source>
        <dbReference type="Pfam" id="PF02852"/>
    </source>
</evidence>
<dbReference type="Pfam" id="PF07992">
    <property type="entry name" value="Pyr_redox_2"/>
    <property type="match status" value="1"/>
</dbReference>
<dbReference type="InterPro" id="IPR004099">
    <property type="entry name" value="Pyr_nucl-diS_OxRdtase_dimer"/>
</dbReference>
<dbReference type="RefSeq" id="WP_305907160.1">
    <property type="nucleotide sequence ID" value="NZ_CP157743.1"/>
</dbReference>
<keyword evidence="13" id="KW-0676">Redox-active center</keyword>
<evidence type="ECO:0000256" key="10">
    <source>
        <dbReference type="ARBA" id="ARBA00049187"/>
    </source>
</evidence>
<feature type="binding site" evidence="12">
    <location>
        <position position="213"/>
    </location>
    <ligand>
        <name>NAD(+)</name>
        <dbReference type="ChEBI" id="CHEBI:57540"/>
    </ligand>
</feature>
<dbReference type="PRINTS" id="PR00411">
    <property type="entry name" value="PNDRDTASEI"/>
</dbReference>
<dbReference type="EMBL" id="CP157743">
    <property type="protein sequence ID" value="XBS20116.1"/>
    <property type="molecule type" value="Genomic_DNA"/>
</dbReference>
<evidence type="ECO:0000256" key="4">
    <source>
        <dbReference type="ARBA" id="ARBA00016961"/>
    </source>
</evidence>
<dbReference type="InterPro" id="IPR006258">
    <property type="entry name" value="Lipoamide_DH"/>
</dbReference>
<feature type="domain" description="FAD/NAD(P)-binding" evidence="15">
    <location>
        <begin position="6"/>
        <end position="337"/>
    </location>
</feature>
<evidence type="ECO:0000256" key="8">
    <source>
        <dbReference type="ARBA" id="ARBA00023002"/>
    </source>
</evidence>
<dbReference type="InterPro" id="IPR036188">
    <property type="entry name" value="FAD/NAD-bd_sf"/>
</dbReference>
<dbReference type="SUPFAM" id="SSF51905">
    <property type="entry name" value="FAD/NAD(P)-binding domain"/>
    <property type="match status" value="1"/>
</dbReference>
<evidence type="ECO:0000259" key="15">
    <source>
        <dbReference type="Pfam" id="PF07992"/>
    </source>
</evidence>